<evidence type="ECO:0000256" key="2">
    <source>
        <dbReference type="SAM" id="Phobius"/>
    </source>
</evidence>
<proteinExistence type="predicted"/>
<dbReference type="GO" id="GO:0008270">
    <property type="term" value="F:zinc ion binding"/>
    <property type="evidence" value="ECO:0007669"/>
    <property type="project" value="UniProtKB-KW"/>
</dbReference>
<evidence type="ECO:0000256" key="1">
    <source>
        <dbReference type="PROSITE-ProRule" id="PRU00175"/>
    </source>
</evidence>
<dbReference type="PROSITE" id="PS50089">
    <property type="entry name" value="ZF_RING_2"/>
    <property type="match status" value="1"/>
</dbReference>
<dbReference type="AlphaFoldDB" id="A0A6A6Y477"/>
<protein>
    <recommendedName>
        <fullName evidence="3">RING-type domain-containing protein</fullName>
    </recommendedName>
</protein>
<sequence length="592" mass="62938">MDDRMPSTLEEFLQNHVLEIPTECQICFEGFDTGNHTAVLATSNPRCHHVFGLICLIKWLKSDFARKKECPVCTNVFYQSEPISMVLRLRRIQAQLDAIGAAVAPDALPTAGPVDAEFSLAREVEDYLLPQNKNRILGVLVDGLHVDAVLFTFHLALFNSAALRALRVGLLACLQDATIASSTGHPPAIIASLCTAVRDALEDPFALVPVPPVAWLAPAVAALLVPDSLGNVIVNLIHWLNASETSNAFAIALLSPAVVNAYRASLLARLEDPTIAEATGRPAASIEELCINLRAALAPLVPVPVADPVQNAVTEAPIVQAVPASSVEAHLSNLIPDDQVDDNLSITPAVIRVLTPALLGRGIDAAAVEALNAREMHVVDTMIDPARLRTFRAMMLDDATLSEQNRAEFLAANNAAAREAPVVPASPETPRAAVAPVQPTAEALALRDTRFIPAMESRAIADVYFRALMGGAVNQGALDALNALDPRIATYILDPVCLQASRIRFLAVSGHGRVPEHIRELIRAAYDAAALENPVHPAAPAALVDNAPDLPVLGFALNVFFGIILGMVVVIMIAGAIGILGSILEKIAGYQP</sequence>
<gene>
    <name evidence="4 6" type="ORF">BDZ99DRAFT_576715</name>
</gene>
<dbReference type="Gene3D" id="3.30.40.10">
    <property type="entry name" value="Zinc/RING finger domain, C3HC4 (zinc finger)"/>
    <property type="match status" value="1"/>
</dbReference>
<organism evidence="4">
    <name type="scientific">Mytilinidion resinicola</name>
    <dbReference type="NCBI Taxonomy" id="574789"/>
    <lineage>
        <taxon>Eukaryota</taxon>
        <taxon>Fungi</taxon>
        <taxon>Dikarya</taxon>
        <taxon>Ascomycota</taxon>
        <taxon>Pezizomycotina</taxon>
        <taxon>Dothideomycetes</taxon>
        <taxon>Pleosporomycetidae</taxon>
        <taxon>Mytilinidiales</taxon>
        <taxon>Mytilinidiaceae</taxon>
        <taxon>Mytilinidion</taxon>
    </lineage>
</organism>
<keyword evidence="1" id="KW-0862">Zinc</keyword>
<reference evidence="6" key="2">
    <citation type="submission" date="2020-04" db="EMBL/GenBank/DDBJ databases">
        <authorList>
            <consortium name="NCBI Genome Project"/>
        </authorList>
    </citation>
    <scope>NUCLEOTIDE SEQUENCE</scope>
    <source>
        <strain evidence="6">CBS 304.34</strain>
    </source>
</reference>
<reference evidence="6" key="3">
    <citation type="submission" date="2025-04" db="UniProtKB">
        <authorList>
            <consortium name="RefSeq"/>
        </authorList>
    </citation>
    <scope>IDENTIFICATION</scope>
    <source>
        <strain evidence="6">CBS 304.34</strain>
    </source>
</reference>
<evidence type="ECO:0000259" key="3">
    <source>
        <dbReference type="PROSITE" id="PS50089"/>
    </source>
</evidence>
<dbReference type="SUPFAM" id="SSF57850">
    <property type="entry name" value="RING/U-box"/>
    <property type="match status" value="1"/>
</dbReference>
<accession>A0A6A6Y477</accession>
<evidence type="ECO:0000313" key="4">
    <source>
        <dbReference type="EMBL" id="KAF2802597.1"/>
    </source>
</evidence>
<keyword evidence="1" id="KW-0479">Metal-binding</keyword>
<dbReference type="InterPro" id="IPR013083">
    <property type="entry name" value="Znf_RING/FYVE/PHD"/>
</dbReference>
<keyword evidence="1" id="KW-0863">Zinc-finger</keyword>
<keyword evidence="2" id="KW-0812">Transmembrane</keyword>
<keyword evidence="5" id="KW-1185">Reference proteome</keyword>
<dbReference type="EMBL" id="MU003722">
    <property type="protein sequence ID" value="KAF2802597.1"/>
    <property type="molecule type" value="Genomic_DNA"/>
</dbReference>
<feature type="transmembrane region" description="Helical" evidence="2">
    <location>
        <begin position="559"/>
        <end position="584"/>
    </location>
</feature>
<dbReference type="Pfam" id="PF13639">
    <property type="entry name" value="zf-RING_2"/>
    <property type="match status" value="1"/>
</dbReference>
<evidence type="ECO:0000313" key="6">
    <source>
        <dbReference type="RefSeq" id="XP_033569561.1"/>
    </source>
</evidence>
<evidence type="ECO:0000313" key="5">
    <source>
        <dbReference type="Proteomes" id="UP000504636"/>
    </source>
</evidence>
<keyword evidence="2" id="KW-0472">Membrane</keyword>
<feature type="domain" description="RING-type" evidence="3">
    <location>
        <begin position="24"/>
        <end position="74"/>
    </location>
</feature>
<reference evidence="4 6" key="1">
    <citation type="journal article" date="2020" name="Stud. Mycol.">
        <title>101 Dothideomycetes genomes: a test case for predicting lifestyles and emergence of pathogens.</title>
        <authorList>
            <person name="Haridas S."/>
            <person name="Albert R."/>
            <person name="Binder M."/>
            <person name="Bloem J."/>
            <person name="Labutti K."/>
            <person name="Salamov A."/>
            <person name="Andreopoulos B."/>
            <person name="Baker S."/>
            <person name="Barry K."/>
            <person name="Bills G."/>
            <person name="Bluhm B."/>
            <person name="Cannon C."/>
            <person name="Castanera R."/>
            <person name="Culley D."/>
            <person name="Daum C."/>
            <person name="Ezra D."/>
            <person name="Gonzalez J."/>
            <person name="Henrissat B."/>
            <person name="Kuo A."/>
            <person name="Liang C."/>
            <person name="Lipzen A."/>
            <person name="Lutzoni F."/>
            <person name="Magnuson J."/>
            <person name="Mondo S."/>
            <person name="Nolan M."/>
            <person name="Ohm R."/>
            <person name="Pangilinan J."/>
            <person name="Park H.-J."/>
            <person name="Ramirez L."/>
            <person name="Alfaro M."/>
            <person name="Sun H."/>
            <person name="Tritt A."/>
            <person name="Yoshinaga Y."/>
            <person name="Zwiers L.-H."/>
            <person name="Turgeon B."/>
            <person name="Goodwin S."/>
            <person name="Spatafora J."/>
            <person name="Crous P."/>
            <person name="Grigoriev I."/>
        </authorList>
    </citation>
    <scope>NUCLEOTIDE SEQUENCE</scope>
    <source>
        <strain evidence="4 6">CBS 304.34</strain>
    </source>
</reference>
<dbReference type="RefSeq" id="XP_033569561.1">
    <property type="nucleotide sequence ID" value="XM_033728604.1"/>
</dbReference>
<dbReference type="GeneID" id="54469497"/>
<dbReference type="OrthoDB" id="8062037at2759"/>
<keyword evidence="2" id="KW-1133">Transmembrane helix</keyword>
<dbReference type="InterPro" id="IPR001841">
    <property type="entry name" value="Znf_RING"/>
</dbReference>
<name>A0A6A6Y477_9PEZI</name>
<dbReference type="Proteomes" id="UP000504636">
    <property type="component" value="Unplaced"/>
</dbReference>